<name>A0AAE0T074_9BIVA</name>
<proteinExistence type="predicted"/>
<organism evidence="1 2">
    <name type="scientific">Potamilus streckersoni</name>
    <dbReference type="NCBI Taxonomy" id="2493646"/>
    <lineage>
        <taxon>Eukaryota</taxon>
        <taxon>Metazoa</taxon>
        <taxon>Spiralia</taxon>
        <taxon>Lophotrochozoa</taxon>
        <taxon>Mollusca</taxon>
        <taxon>Bivalvia</taxon>
        <taxon>Autobranchia</taxon>
        <taxon>Heteroconchia</taxon>
        <taxon>Palaeoheterodonta</taxon>
        <taxon>Unionida</taxon>
        <taxon>Unionoidea</taxon>
        <taxon>Unionidae</taxon>
        <taxon>Ambleminae</taxon>
        <taxon>Lampsilini</taxon>
        <taxon>Potamilus</taxon>
    </lineage>
</organism>
<reference evidence="1" key="1">
    <citation type="journal article" date="2021" name="Genome Biol. Evol.">
        <title>A High-Quality Reference Genome for a Parasitic Bivalve with Doubly Uniparental Inheritance (Bivalvia: Unionida).</title>
        <authorList>
            <person name="Smith C.H."/>
        </authorList>
    </citation>
    <scope>NUCLEOTIDE SEQUENCE</scope>
    <source>
        <strain evidence="1">CHS0354</strain>
    </source>
</reference>
<protein>
    <submittedName>
        <fullName evidence="1">Uncharacterized protein</fullName>
    </submittedName>
</protein>
<reference evidence="1" key="2">
    <citation type="journal article" date="2021" name="Genome Biol. Evol.">
        <title>Developing a high-quality reference genome for a parasitic bivalve with doubly uniparental inheritance (Bivalvia: Unionida).</title>
        <authorList>
            <person name="Smith C.H."/>
        </authorList>
    </citation>
    <scope>NUCLEOTIDE SEQUENCE</scope>
    <source>
        <strain evidence="1">CHS0354</strain>
        <tissue evidence="1">Mantle</tissue>
    </source>
</reference>
<evidence type="ECO:0000313" key="1">
    <source>
        <dbReference type="EMBL" id="KAK3600979.1"/>
    </source>
</evidence>
<keyword evidence="2" id="KW-1185">Reference proteome</keyword>
<comment type="caution">
    <text evidence="1">The sequence shown here is derived from an EMBL/GenBank/DDBJ whole genome shotgun (WGS) entry which is preliminary data.</text>
</comment>
<dbReference type="AlphaFoldDB" id="A0AAE0T074"/>
<dbReference type="Proteomes" id="UP001195483">
    <property type="component" value="Unassembled WGS sequence"/>
</dbReference>
<dbReference type="EMBL" id="JAEAOA010000546">
    <property type="protein sequence ID" value="KAK3600979.1"/>
    <property type="molecule type" value="Genomic_DNA"/>
</dbReference>
<reference evidence="1" key="3">
    <citation type="submission" date="2023-05" db="EMBL/GenBank/DDBJ databases">
        <authorList>
            <person name="Smith C.H."/>
        </authorList>
    </citation>
    <scope>NUCLEOTIDE SEQUENCE</scope>
    <source>
        <strain evidence="1">CHS0354</strain>
        <tissue evidence="1">Mantle</tissue>
    </source>
</reference>
<sequence length="327" mass="37061">MTHQSAKEFLLRNTSNLARKPSSDPCHPDYIPSIYMRTADSSLKGAKRLNRYNSAQKRKFGLVKNSNASKKRKIEYEENDENGEIVSLNISGVLVMMANDDVDTNELVNCTPVNDKQELLGFAHPLQESERKMLMDEIDNLRSEKNMVILITSRWTPAQIRKRKLFSDSTSQVTPKKKKVSIGIQSTPAIQKYTQVTPKQKRSAKASTDISISAETQTEAPSLFCLKSKKTTQTDYKITCEKSSQVNISKIENLKSSDKELKRYTGIEDYKLFTILHKYLASCCSHTECETIPGHGDPNKLFSHINLENQLLVLYKLKRNPVDPVLA</sequence>
<accession>A0AAE0T074</accession>
<evidence type="ECO:0000313" key="2">
    <source>
        <dbReference type="Proteomes" id="UP001195483"/>
    </source>
</evidence>
<gene>
    <name evidence="1" type="ORF">CHS0354_008089</name>
</gene>